<evidence type="ECO:0008006" key="3">
    <source>
        <dbReference type="Google" id="ProtNLM"/>
    </source>
</evidence>
<keyword evidence="2" id="KW-1185">Reference proteome</keyword>
<evidence type="ECO:0000313" key="2">
    <source>
        <dbReference type="Proteomes" id="UP000612282"/>
    </source>
</evidence>
<comment type="caution">
    <text evidence="1">The sequence shown here is derived from an EMBL/GenBank/DDBJ whole genome shotgun (WGS) entry which is preliminary data.</text>
</comment>
<name>A0ABQ3XMT8_9ACTN</name>
<evidence type="ECO:0000313" key="1">
    <source>
        <dbReference type="EMBL" id="GID59816.1"/>
    </source>
</evidence>
<protein>
    <recommendedName>
        <fullName evidence="3">DUF4240 domain-containing protein</fullName>
    </recommendedName>
</protein>
<dbReference type="EMBL" id="BOMG01000102">
    <property type="protein sequence ID" value="GID59816.1"/>
    <property type="molecule type" value="Genomic_DNA"/>
</dbReference>
<reference evidence="1 2" key="1">
    <citation type="submission" date="2021-01" db="EMBL/GenBank/DDBJ databases">
        <title>Whole genome shotgun sequence of Actinoplanes couchii NBRC 106145.</title>
        <authorList>
            <person name="Komaki H."/>
            <person name="Tamura T."/>
        </authorList>
    </citation>
    <scope>NUCLEOTIDE SEQUENCE [LARGE SCALE GENOMIC DNA]</scope>
    <source>
        <strain evidence="1 2">NBRC 106145</strain>
    </source>
</reference>
<proteinExistence type="predicted"/>
<sequence>MTCHDLVQQHVRCLLEAPFRAEADRLRQAEEITRTGLRVVEGVLSSATGWELRDWLTGAVIRRGDDGPAGLTRALSGHYDADDLFTDVPEPATPGIPPSLGRAIEEWLFAASTPDQDIAEFIGWPVGEVREHR</sequence>
<accession>A0ABQ3XMT8</accession>
<organism evidence="1 2">
    <name type="scientific">Actinoplanes couchii</name>
    <dbReference type="NCBI Taxonomy" id="403638"/>
    <lineage>
        <taxon>Bacteria</taxon>
        <taxon>Bacillati</taxon>
        <taxon>Actinomycetota</taxon>
        <taxon>Actinomycetes</taxon>
        <taxon>Micromonosporales</taxon>
        <taxon>Micromonosporaceae</taxon>
        <taxon>Actinoplanes</taxon>
    </lineage>
</organism>
<gene>
    <name evidence="1" type="ORF">Aco03nite_082200</name>
</gene>
<dbReference type="RefSeq" id="WP_203806252.1">
    <property type="nucleotide sequence ID" value="NZ_BAAAQE010000005.1"/>
</dbReference>
<dbReference type="Proteomes" id="UP000612282">
    <property type="component" value="Unassembled WGS sequence"/>
</dbReference>